<protein>
    <submittedName>
        <fullName evidence="2">Uncharacterized protein</fullName>
    </submittedName>
</protein>
<comment type="caution">
    <text evidence="2">The sequence shown here is derived from an EMBL/GenBank/DDBJ whole genome shotgun (WGS) entry which is preliminary data.</text>
</comment>
<dbReference type="OrthoDB" id="166580at2759"/>
<dbReference type="AlphaFoldDB" id="A0A329R5A4"/>
<dbReference type="Proteomes" id="UP000251314">
    <property type="component" value="Unassembled WGS sequence"/>
</dbReference>
<evidence type="ECO:0000256" key="1">
    <source>
        <dbReference type="SAM" id="MobiDB-lite"/>
    </source>
</evidence>
<dbReference type="STRING" id="29920.A0A329R5A4"/>
<dbReference type="EMBL" id="MJFZ01003917">
    <property type="protein sequence ID" value="RAW19895.1"/>
    <property type="molecule type" value="Genomic_DNA"/>
</dbReference>
<sequence>MVGKGRGKRLTDSERMEIIARLENPSSQLSKAEWARQHGVTPAAIGKLMKVSQSVKKRYSDTDADSATSGSAAASRRVSHSKTNSSDGSAVSERVRCRCWCRMYSRKPNYWPRDTR</sequence>
<keyword evidence="3" id="KW-1185">Reference proteome</keyword>
<accession>A0A329R5A4</accession>
<dbReference type="VEuPathDB" id="FungiDB:PC110_g23663"/>
<organism evidence="2 3">
    <name type="scientific">Phytophthora cactorum</name>
    <dbReference type="NCBI Taxonomy" id="29920"/>
    <lineage>
        <taxon>Eukaryota</taxon>
        <taxon>Sar</taxon>
        <taxon>Stramenopiles</taxon>
        <taxon>Oomycota</taxon>
        <taxon>Peronosporomycetes</taxon>
        <taxon>Peronosporales</taxon>
        <taxon>Peronosporaceae</taxon>
        <taxon>Phytophthora</taxon>
    </lineage>
</organism>
<feature type="region of interest" description="Disordered" evidence="1">
    <location>
        <begin position="54"/>
        <end position="92"/>
    </location>
</feature>
<feature type="compositionally biased region" description="Low complexity" evidence="1">
    <location>
        <begin position="65"/>
        <end position="75"/>
    </location>
</feature>
<name>A0A329R5A4_9STRA</name>
<reference evidence="2 3" key="1">
    <citation type="submission" date="2018-01" db="EMBL/GenBank/DDBJ databases">
        <title>Draft genome of the strawberry crown rot pathogen Phytophthora cactorum.</title>
        <authorList>
            <person name="Armitage A.D."/>
            <person name="Lysoe E."/>
            <person name="Nellist C.F."/>
            <person name="Harrison R.J."/>
            <person name="Brurberg M.B."/>
        </authorList>
    </citation>
    <scope>NUCLEOTIDE SEQUENCE [LARGE SCALE GENOMIC DNA]</scope>
    <source>
        <strain evidence="2 3">10300</strain>
    </source>
</reference>
<proteinExistence type="predicted"/>
<gene>
    <name evidence="2" type="ORF">PC110_g23663</name>
</gene>
<evidence type="ECO:0000313" key="2">
    <source>
        <dbReference type="EMBL" id="RAW19895.1"/>
    </source>
</evidence>
<evidence type="ECO:0000313" key="3">
    <source>
        <dbReference type="Proteomes" id="UP000251314"/>
    </source>
</evidence>